<feature type="compositionally biased region" description="Basic and acidic residues" evidence="5">
    <location>
        <begin position="85"/>
        <end position="94"/>
    </location>
</feature>
<evidence type="ECO:0008006" key="9">
    <source>
        <dbReference type="Google" id="ProtNLM"/>
    </source>
</evidence>
<keyword evidence="4" id="KW-0574">Periplasm</keyword>
<comment type="subcellular location">
    <subcellularLocation>
        <location evidence="1">Periplasm</location>
    </subcellularLocation>
</comment>
<evidence type="ECO:0000256" key="6">
    <source>
        <dbReference type="SAM" id="SignalP"/>
    </source>
</evidence>
<keyword evidence="8" id="KW-1185">Reference proteome</keyword>
<evidence type="ECO:0000256" key="2">
    <source>
        <dbReference type="ARBA" id="ARBA00008441"/>
    </source>
</evidence>
<protein>
    <recommendedName>
        <fullName evidence="9">Periplasmic heavy metal sensor</fullName>
    </recommendedName>
</protein>
<dbReference type="InterPro" id="IPR012899">
    <property type="entry name" value="LTXXQ"/>
</dbReference>
<dbReference type="PANTHER" id="PTHR38102:SF1">
    <property type="entry name" value="PERIPLASMIC CHAPERONE SPY"/>
    <property type="match status" value="1"/>
</dbReference>
<evidence type="ECO:0000256" key="3">
    <source>
        <dbReference type="ARBA" id="ARBA00022729"/>
    </source>
</evidence>
<evidence type="ECO:0000313" key="7">
    <source>
        <dbReference type="EMBL" id="TBW54273.1"/>
    </source>
</evidence>
<comment type="similarity">
    <text evidence="2">Belongs to the CpxP/Spy family.</text>
</comment>
<dbReference type="EMBL" id="SJDL01000023">
    <property type="protein sequence ID" value="TBW54273.1"/>
    <property type="molecule type" value="Genomic_DNA"/>
</dbReference>
<dbReference type="Pfam" id="PF07813">
    <property type="entry name" value="LTXXQ"/>
    <property type="match status" value="1"/>
</dbReference>
<dbReference type="Proteomes" id="UP000313645">
    <property type="component" value="Unassembled WGS sequence"/>
</dbReference>
<feature type="signal peptide" evidence="6">
    <location>
        <begin position="1"/>
        <end position="26"/>
    </location>
</feature>
<reference evidence="7 8" key="1">
    <citation type="submission" date="2019-02" db="EMBL/GenBank/DDBJ databases">
        <title>Marinobacter halodurans sp. nov., a marine bacterium isolated from sea tidal flat.</title>
        <authorList>
            <person name="Yoo Y."/>
            <person name="Lee D.W."/>
            <person name="Kim B.S."/>
            <person name="Kim J.-J."/>
        </authorList>
    </citation>
    <scope>NUCLEOTIDE SEQUENCE [LARGE SCALE GENOMIC DNA]</scope>
    <source>
        <strain evidence="7 8">YJ-S3-2</strain>
    </source>
</reference>
<feature type="compositionally biased region" description="Basic and acidic residues" evidence="5">
    <location>
        <begin position="152"/>
        <end position="180"/>
    </location>
</feature>
<sequence length="180" mass="20392">MRAKTHRLLVPAALAATLVASPLAWSGQHRDCGPGDMPPPQHHGDRGEMMKHRFNEMAERLKLTEAQRGQVLDIFKKSREDRKAQFEALRDQDRPMLNSGDPTSDEYKDRVETAAKQAADSARRRVEARAERYQAIYKVLNDEQRQAWANMQEERELFGGPEHHGPGPKDSHGSDDRDGA</sequence>
<evidence type="ECO:0000256" key="4">
    <source>
        <dbReference type="ARBA" id="ARBA00022764"/>
    </source>
</evidence>
<proteinExistence type="inferred from homology"/>
<keyword evidence="3 6" id="KW-0732">Signal</keyword>
<evidence type="ECO:0000313" key="8">
    <source>
        <dbReference type="Proteomes" id="UP000313645"/>
    </source>
</evidence>
<dbReference type="PANTHER" id="PTHR38102">
    <property type="entry name" value="PERIPLASMIC CHAPERONE SPY"/>
    <property type="match status" value="1"/>
</dbReference>
<feature type="chain" id="PRO_5047035854" description="Periplasmic heavy metal sensor" evidence="6">
    <location>
        <begin position="27"/>
        <end position="180"/>
    </location>
</feature>
<evidence type="ECO:0000256" key="1">
    <source>
        <dbReference type="ARBA" id="ARBA00004418"/>
    </source>
</evidence>
<name>A0ABY1ZIC3_9GAMM</name>
<dbReference type="RefSeq" id="WP_131482556.1">
    <property type="nucleotide sequence ID" value="NZ_SJDL01000023.1"/>
</dbReference>
<comment type="caution">
    <text evidence="7">The sequence shown here is derived from an EMBL/GenBank/DDBJ whole genome shotgun (WGS) entry which is preliminary data.</text>
</comment>
<evidence type="ECO:0000256" key="5">
    <source>
        <dbReference type="SAM" id="MobiDB-lite"/>
    </source>
</evidence>
<organism evidence="7 8">
    <name type="scientific">Marinobacter halodurans</name>
    <dbReference type="NCBI Taxonomy" id="2528979"/>
    <lineage>
        <taxon>Bacteria</taxon>
        <taxon>Pseudomonadati</taxon>
        <taxon>Pseudomonadota</taxon>
        <taxon>Gammaproteobacteria</taxon>
        <taxon>Pseudomonadales</taxon>
        <taxon>Marinobacteraceae</taxon>
        <taxon>Marinobacter</taxon>
    </lineage>
</organism>
<feature type="region of interest" description="Disordered" evidence="5">
    <location>
        <begin position="148"/>
        <end position="180"/>
    </location>
</feature>
<dbReference type="InterPro" id="IPR052211">
    <property type="entry name" value="Cpx_auxiliary_protein"/>
</dbReference>
<accession>A0ABY1ZIC3</accession>
<feature type="region of interest" description="Disordered" evidence="5">
    <location>
        <begin position="85"/>
        <end position="128"/>
    </location>
</feature>
<gene>
    <name evidence="7" type="ORF">EZI54_14260</name>
</gene>
<dbReference type="Gene3D" id="1.20.120.1490">
    <property type="match status" value="1"/>
</dbReference>